<dbReference type="EMBL" id="FTOT01000008">
    <property type="protein sequence ID" value="SIT19835.1"/>
    <property type="molecule type" value="Genomic_DNA"/>
</dbReference>
<dbReference type="AlphaFoldDB" id="A0A1N7QAF7"/>
<dbReference type="Proteomes" id="UP000186141">
    <property type="component" value="Unassembled WGS sequence"/>
</dbReference>
<accession>A0A1N7QAF7</accession>
<evidence type="ECO:0000313" key="1">
    <source>
        <dbReference type="EMBL" id="SIT19835.1"/>
    </source>
</evidence>
<evidence type="ECO:0000313" key="2">
    <source>
        <dbReference type="Proteomes" id="UP000186141"/>
    </source>
</evidence>
<protein>
    <submittedName>
        <fullName evidence="1">Uncharacterized protein</fullName>
    </submittedName>
</protein>
<sequence length="86" mass="9488">MMHQAEAILNAHLRDPSSTVASVGVCYALCIGARPQFSPAEWLRIHDAIRARFNPKDHAAWLKLRNRINGAGWRLVGAVIQGDENG</sequence>
<proteinExistence type="predicted"/>
<gene>
    <name evidence="1" type="ORF">SAMN05421774_10841</name>
</gene>
<organism evidence="1 2">
    <name type="scientific">Gemmobacter megaterium</name>
    <dbReference type="NCBI Taxonomy" id="1086013"/>
    <lineage>
        <taxon>Bacteria</taxon>
        <taxon>Pseudomonadati</taxon>
        <taxon>Pseudomonadota</taxon>
        <taxon>Alphaproteobacteria</taxon>
        <taxon>Rhodobacterales</taxon>
        <taxon>Paracoccaceae</taxon>
        <taxon>Gemmobacter</taxon>
    </lineage>
</organism>
<name>A0A1N7QAF7_9RHOB</name>
<dbReference type="RefSeq" id="WP_076533505.1">
    <property type="nucleotide sequence ID" value="NZ_BMEH01000008.1"/>
</dbReference>
<reference evidence="1 2" key="1">
    <citation type="submission" date="2017-01" db="EMBL/GenBank/DDBJ databases">
        <authorList>
            <person name="Mah S.A."/>
            <person name="Swanson W.J."/>
            <person name="Moy G.W."/>
            <person name="Vacquier V.D."/>
        </authorList>
    </citation>
    <scope>NUCLEOTIDE SEQUENCE [LARGE SCALE GENOMIC DNA]</scope>
    <source>
        <strain evidence="1 2">DSM 26375</strain>
    </source>
</reference>
<dbReference type="STRING" id="1086013.SAMN05421774_10841"/>
<keyword evidence="2" id="KW-1185">Reference proteome</keyword>